<dbReference type="STRING" id="391595.RLO149_c022680"/>
<dbReference type="AlphaFoldDB" id="F7ZAP6"/>
<dbReference type="EMBL" id="CP002623">
    <property type="protein sequence ID" value="AEI94242.1"/>
    <property type="molecule type" value="Genomic_DNA"/>
</dbReference>
<evidence type="ECO:0000313" key="4">
    <source>
        <dbReference type="EMBL" id="AEI94242.1"/>
    </source>
</evidence>
<proteinExistence type="predicted"/>
<dbReference type="eggNOG" id="COG4775">
    <property type="taxonomic scope" value="Bacteria"/>
</dbReference>
<keyword evidence="5" id="KW-1185">Reference proteome</keyword>
<dbReference type="Gene3D" id="2.40.160.50">
    <property type="entry name" value="membrane protein fhac: a member of the omp85/tpsb transporter family"/>
    <property type="match status" value="1"/>
</dbReference>
<organism evidence="4 5">
    <name type="scientific">Roseobacter litoralis (strain ATCC 49566 / DSM 6996 / JCM 21268 / NBRC 15278 / OCh 149)</name>
    <dbReference type="NCBI Taxonomy" id="391595"/>
    <lineage>
        <taxon>Bacteria</taxon>
        <taxon>Pseudomonadati</taxon>
        <taxon>Pseudomonadota</taxon>
        <taxon>Alphaproteobacteria</taxon>
        <taxon>Rhodobacterales</taxon>
        <taxon>Roseobacteraceae</taxon>
        <taxon>Roseobacter</taxon>
    </lineage>
</organism>
<protein>
    <recommendedName>
        <fullName evidence="3">Bacterial surface antigen (D15) domain-containing protein</fullName>
    </recommendedName>
</protein>
<keyword evidence="2" id="KW-0472">Membrane</keyword>
<evidence type="ECO:0000259" key="3">
    <source>
        <dbReference type="Pfam" id="PF01103"/>
    </source>
</evidence>
<dbReference type="Proteomes" id="UP000001353">
    <property type="component" value="Chromosome"/>
</dbReference>
<name>F7ZAP6_ROSLO</name>
<dbReference type="RefSeq" id="WP_013962166.1">
    <property type="nucleotide sequence ID" value="NC_015730.1"/>
</dbReference>
<gene>
    <name evidence="4" type="ordered locus">RLO149_c022680</name>
</gene>
<dbReference type="OrthoDB" id="5523607at2"/>
<dbReference type="GO" id="GO:0019867">
    <property type="term" value="C:outer membrane"/>
    <property type="evidence" value="ECO:0007669"/>
    <property type="project" value="InterPro"/>
</dbReference>
<accession>F7ZAP6</accession>
<sequence length="415" mass="44361">MAVLRAGAHAHGDRTAFGACSHLKPMLYEAVDTSILTSERHLVAHVRSLVIGAAAFCLVCSFAFDEAAAQSSVVDDPLKSVRSVQEKSDYGLGNGSFLVAPIPFSNPVVGAGLALGGGYLFQLDPEADTSFVGLGALASDNGSSAIGTALNLSFGNGWRFDFALVDADLRYDLFLGQLEVPIEQDGTLLNSGFDYKISKTISVGAAFRYLDSTIGLRNSETAVPPELLPDLGLELMSLGGRFEWDVRDDGDYPTQGALFSIAANRGSTLSGPARSYGYGSANFDVYNALSDTSVLAGRLSTCAASENAPFFDKCSIGFSDAFRGFSPTEFYDTRMASAQIEVRQRLGNRWGVVAFGGIGWTGSSYGSLTEDGDRIAGGFGVRYRVSQQFPIDFSVDVSRNNDSEEFLYIYVGQRF</sequence>
<reference evidence="4 5" key="1">
    <citation type="journal article" date="2011" name="BMC Genomics">
        <title>Comparative genome analysis and genome-guided physiological analysis of Roseobacter litoralis.</title>
        <authorList>
            <person name="Kalhoefer D."/>
            <person name="Thole S."/>
            <person name="Voget S."/>
            <person name="Lehmann R."/>
            <person name="Liesegang H."/>
            <person name="Wollher A."/>
            <person name="Daniel R."/>
            <person name="Simon M."/>
            <person name="Brinkhoff T."/>
        </authorList>
    </citation>
    <scope>NUCLEOTIDE SEQUENCE [LARGE SCALE GENOMIC DNA]</scope>
    <source>
        <strain evidence="5">ATCC 49566 / DSM 6996 / JCM 21268 / NBRC 15278 / OCh 149</strain>
    </source>
</reference>
<evidence type="ECO:0000256" key="1">
    <source>
        <dbReference type="ARBA" id="ARBA00004370"/>
    </source>
</evidence>
<feature type="domain" description="Bacterial surface antigen (D15)" evidence="3">
    <location>
        <begin position="146"/>
        <end position="415"/>
    </location>
</feature>
<evidence type="ECO:0000313" key="5">
    <source>
        <dbReference type="Proteomes" id="UP000001353"/>
    </source>
</evidence>
<dbReference type="HOGENOM" id="CLU_046092_2_0_5"/>
<dbReference type="KEGG" id="rli:RLO149_c022680"/>
<comment type="subcellular location">
    <subcellularLocation>
        <location evidence="1">Membrane</location>
    </subcellularLocation>
</comment>
<dbReference type="InterPro" id="IPR000184">
    <property type="entry name" value="Bac_surfAg_D15"/>
</dbReference>
<evidence type="ECO:0000256" key="2">
    <source>
        <dbReference type="ARBA" id="ARBA00023136"/>
    </source>
</evidence>
<dbReference type="Pfam" id="PF01103">
    <property type="entry name" value="Omp85"/>
    <property type="match status" value="1"/>
</dbReference>